<protein>
    <recommendedName>
        <fullName evidence="3">PITH domain-containing protein</fullName>
    </recommendedName>
</protein>
<accession>A0ABD3QYN4</accession>
<evidence type="ECO:0000256" key="1">
    <source>
        <dbReference type="ARBA" id="ARBA00025788"/>
    </source>
</evidence>
<sequence length="245" mass="26999">MSCEGHSHDHDHAEADDTSTGLGTSLRPYIDFASVTCLNESIPDSGKSILKLYEDRLTANPSLTSQDDPDEDPELLLTVPFTEAVAIKSISVLSYANAPASQSHHNTAAPRTLKVFVNRQNLDFETARDLEPTATITLVSPWHQWDSNHAGGTIDYPLRPAGRFQNVTEIALYFCDNYAMPDGYGASSDLEHYDEDRVPTEITYIGFKGKGTNVKRKAVEAVYETTGMKKDHKVPGAEYFGREGV</sequence>
<evidence type="ECO:0000259" key="3">
    <source>
        <dbReference type="PROSITE" id="PS51532"/>
    </source>
</evidence>
<dbReference type="GO" id="GO:0005737">
    <property type="term" value="C:cytoplasm"/>
    <property type="evidence" value="ECO:0007669"/>
    <property type="project" value="UniProtKB-ARBA"/>
</dbReference>
<comment type="similarity">
    <text evidence="1">Belongs to the PITHD1 family.</text>
</comment>
<evidence type="ECO:0000256" key="2">
    <source>
        <dbReference type="SAM" id="MobiDB-lite"/>
    </source>
</evidence>
<feature type="compositionally biased region" description="Basic and acidic residues" evidence="2">
    <location>
        <begin position="1"/>
        <end position="15"/>
    </location>
</feature>
<dbReference type="InterPro" id="IPR008979">
    <property type="entry name" value="Galactose-bd-like_sf"/>
</dbReference>
<dbReference type="EMBL" id="JABMIG020000015">
    <property type="protein sequence ID" value="KAL3803220.1"/>
    <property type="molecule type" value="Genomic_DNA"/>
</dbReference>
<evidence type="ECO:0000313" key="4">
    <source>
        <dbReference type="EMBL" id="KAL3803220.1"/>
    </source>
</evidence>
<proteinExistence type="inferred from homology"/>
<comment type="caution">
    <text evidence="4">The sequence shown here is derived from an EMBL/GenBank/DDBJ whole genome shotgun (WGS) entry which is preliminary data.</text>
</comment>
<dbReference type="InterPro" id="IPR037047">
    <property type="entry name" value="PITH_dom_sf"/>
</dbReference>
<name>A0ABD3QYN4_9STRA</name>
<dbReference type="Proteomes" id="UP001516023">
    <property type="component" value="Unassembled WGS sequence"/>
</dbReference>
<dbReference type="PANTHER" id="PTHR12175">
    <property type="entry name" value="AD039 HT014 THIOREDOXIN FAMILY TRP26"/>
    <property type="match status" value="1"/>
</dbReference>
<dbReference type="SUPFAM" id="SSF49785">
    <property type="entry name" value="Galactose-binding domain-like"/>
    <property type="match status" value="1"/>
</dbReference>
<keyword evidence="5" id="KW-1185">Reference proteome</keyword>
<dbReference type="Gene3D" id="2.60.120.470">
    <property type="entry name" value="PITH domain"/>
    <property type="match status" value="1"/>
</dbReference>
<feature type="domain" description="PITH" evidence="3">
    <location>
        <begin position="15"/>
        <end position="227"/>
    </location>
</feature>
<reference evidence="4 5" key="1">
    <citation type="journal article" date="2020" name="G3 (Bethesda)">
        <title>Improved Reference Genome for Cyclotella cryptica CCMP332, a Model for Cell Wall Morphogenesis, Salinity Adaptation, and Lipid Production in Diatoms (Bacillariophyta).</title>
        <authorList>
            <person name="Roberts W.R."/>
            <person name="Downey K.M."/>
            <person name="Ruck E.C."/>
            <person name="Traller J.C."/>
            <person name="Alverson A.J."/>
        </authorList>
    </citation>
    <scope>NUCLEOTIDE SEQUENCE [LARGE SCALE GENOMIC DNA]</scope>
    <source>
        <strain evidence="4 5">CCMP332</strain>
    </source>
</reference>
<dbReference type="Pfam" id="PF06201">
    <property type="entry name" value="PITH"/>
    <property type="match status" value="1"/>
</dbReference>
<evidence type="ECO:0000313" key="5">
    <source>
        <dbReference type="Proteomes" id="UP001516023"/>
    </source>
</evidence>
<dbReference type="PROSITE" id="PS51532">
    <property type="entry name" value="PITH"/>
    <property type="match status" value="1"/>
</dbReference>
<dbReference type="PANTHER" id="PTHR12175:SF1">
    <property type="entry name" value="PITH DOMAIN-CONTAINING PROTEIN 1"/>
    <property type="match status" value="1"/>
</dbReference>
<dbReference type="InterPro" id="IPR045099">
    <property type="entry name" value="PITH1-like"/>
</dbReference>
<dbReference type="AlphaFoldDB" id="A0ABD3QYN4"/>
<feature type="region of interest" description="Disordered" evidence="2">
    <location>
        <begin position="1"/>
        <end position="21"/>
    </location>
</feature>
<organism evidence="4 5">
    <name type="scientific">Cyclotella cryptica</name>
    <dbReference type="NCBI Taxonomy" id="29204"/>
    <lineage>
        <taxon>Eukaryota</taxon>
        <taxon>Sar</taxon>
        <taxon>Stramenopiles</taxon>
        <taxon>Ochrophyta</taxon>
        <taxon>Bacillariophyta</taxon>
        <taxon>Coscinodiscophyceae</taxon>
        <taxon>Thalassiosirophycidae</taxon>
        <taxon>Stephanodiscales</taxon>
        <taxon>Stephanodiscaceae</taxon>
        <taxon>Cyclotella</taxon>
    </lineage>
</organism>
<dbReference type="InterPro" id="IPR010400">
    <property type="entry name" value="PITH_dom"/>
</dbReference>
<gene>
    <name evidence="4" type="ORF">HJC23_003495</name>
</gene>